<dbReference type="InterPro" id="IPR020846">
    <property type="entry name" value="MFS_dom"/>
</dbReference>
<feature type="transmembrane region" description="Helical" evidence="6">
    <location>
        <begin position="380"/>
        <end position="402"/>
    </location>
</feature>
<gene>
    <name evidence="8" type="ORF">B0A48_16440</name>
</gene>
<dbReference type="Pfam" id="PF07690">
    <property type="entry name" value="MFS_1"/>
    <property type="match status" value="1"/>
</dbReference>
<keyword evidence="9" id="KW-1185">Reference proteome</keyword>
<name>A0A1V8SEJ6_9PEZI</name>
<feature type="domain" description="Major facilitator superfamily (MFS) profile" evidence="7">
    <location>
        <begin position="66"/>
        <end position="502"/>
    </location>
</feature>
<evidence type="ECO:0000256" key="6">
    <source>
        <dbReference type="SAM" id="Phobius"/>
    </source>
</evidence>
<feature type="transmembrane region" description="Helical" evidence="6">
    <location>
        <begin position="197"/>
        <end position="219"/>
    </location>
</feature>
<dbReference type="STRING" id="1507870.A0A1V8SEJ6"/>
<dbReference type="InParanoid" id="A0A1V8SEJ6"/>
<feature type="transmembrane region" description="Helical" evidence="6">
    <location>
        <begin position="164"/>
        <end position="185"/>
    </location>
</feature>
<feature type="transmembrane region" description="Helical" evidence="6">
    <location>
        <begin position="338"/>
        <end position="359"/>
    </location>
</feature>
<organism evidence="8 9">
    <name type="scientific">Cryoendolithus antarcticus</name>
    <dbReference type="NCBI Taxonomy" id="1507870"/>
    <lineage>
        <taxon>Eukaryota</taxon>
        <taxon>Fungi</taxon>
        <taxon>Dikarya</taxon>
        <taxon>Ascomycota</taxon>
        <taxon>Pezizomycotina</taxon>
        <taxon>Dothideomycetes</taxon>
        <taxon>Dothideomycetidae</taxon>
        <taxon>Cladosporiales</taxon>
        <taxon>Cladosporiaceae</taxon>
        <taxon>Cryoendolithus</taxon>
    </lineage>
</organism>
<dbReference type="GO" id="GO:0022857">
    <property type="term" value="F:transmembrane transporter activity"/>
    <property type="evidence" value="ECO:0007669"/>
    <property type="project" value="InterPro"/>
</dbReference>
<proteinExistence type="inferred from homology"/>
<evidence type="ECO:0000256" key="1">
    <source>
        <dbReference type="ARBA" id="ARBA00004141"/>
    </source>
</evidence>
<comment type="caution">
    <text evidence="8">The sequence shown here is derived from an EMBL/GenBank/DDBJ whole genome shotgun (WGS) entry which is preliminary data.</text>
</comment>
<evidence type="ECO:0000256" key="2">
    <source>
        <dbReference type="ARBA" id="ARBA00008335"/>
    </source>
</evidence>
<feature type="transmembrane region" description="Helical" evidence="6">
    <location>
        <begin position="106"/>
        <end position="127"/>
    </location>
</feature>
<dbReference type="GO" id="GO:0005886">
    <property type="term" value="C:plasma membrane"/>
    <property type="evidence" value="ECO:0007669"/>
    <property type="project" value="TreeGrafter"/>
</dbReference>
<evidence type="ECO:0000256" key="3">
    <source>
        <dbReference type="ARBA" id="ARBA00022692"/>
    </source>
</evidence>
<comment type="similarity">
    <text evidence="2">Belongs to the major facilitator superfamily.</text>
</comment>
<dbReference type="PANTHER" id="PTHR23502:SF52">
    <property type="entry name" value="MULTIDRUG TRANSPORTER, PUTATIVE (AFU_ORTHOLOGUE AFUA_2G17730)-RELATED"/>
    <property type="match status" value="1"/>
</dbReference>
<keyword evidence="3 6" id="KW-0812">Transmembrane</keyword>
<dbReference type="Gene3D" id="1.20.1250.20">
    <property type="entry name" value="MFS general substrate transporter like domains"/>
    <property type="match status" value="1"/>
</dbReference>
<dbReference type="SUPFAM" id="SSF103473">
    <property type="entry name" value="MFS general substrate transporter"/>
    <property type="match status" value="1"/>
</dbReference>
<dbReference type="PANTHER" id="PTHR23502">
    <property type="entry name" value="MAJOR FACILITATOR SUPERFAMILY"/>
    <property type="match status" value="1"/>
</dbReference>
<dbReference type="AlphaFoldDB" id="A0A1V8SEJ6"/>
<feature type="transmembrane region" description="Helical" evidence="6">
    <location>
        <begin position="292"/>
        <end position="318"/>
    </location>
</feature>
<dbReference type="Proteomes" id="UP000192596">
    <property type="component" value="Unassembled WGS sequence"/>
</dbReference>
<evidence type="ECO:0000259" key="7">
    <source>
        <dbReference type="PROSITE" id="PS50850"/>
    </source>
</evidence>
<evidence type="ECO:0000313" key="9">
    <source>
        <dbReference type="Proteomes" id="UP000192596"/>
    </source>
</evidence>
<evidence type="ECO:0000256" key="5">
    <source>
        <dbReference type="ARBA" id="ARBA00023136"/>
    </source>
</evidence>
<feature type="transmembrane region" description="Helical" evidence="6">
    <location>
        <begin position="444"/>
        <end position="466"/>
    </location>
</feature>
<protein>
    <recommendedName>
        <fullName evidence="7">Major facilitator superfamily (MFS) profile domain-containing protein</fullName>
    </recommendedName>
</protein>
<feature type="transmembrane region" description="Helical" evidence="6">
    <location>
        <begin position="134"/>
        <end position="152"/>
    </location>
</feature>
<feature type="transmembrane region" description="Helical" evidence="6">
    <location>
        <begin position="225"/>
        <end position="245"/>
    </location>
</feature>
<dbReference type="InterPro" id="IPR036259">
    <property type="entry name" value="MFS_trans_sf"/>
</dbReference>
<feature type="transmembrane region" description="Helical" evidence="6">
    <location>
        <begin position="478"/>
        <end position="499"/>
    </location>
</feature>
<sequence length="530" mass="57904">MSGVGLESPNISTARTSRAYIYGDEGDKATTTQAPLSKDDTVILGWNGPHDAENPVNWSKGHKWLVTSTALFATQIVCWNGTSVAAAALEINAEFNISDAIFPHSYWPVCSWTFGGAVFVVLLLPIMEDVGVRWGFRIAYIFFLLMIIPQAVATNFETLVITRFLSGGCVSLLANTIASVIADVWETDEERSIPVGLYILMYLAGNTLGLPIFGGVTQYLPTWRWIFYIQLIIYGSLLPFFWYFIQETRSSVILRRRAKHLRKTTGQKIYAEADLDAPPILQVLAKSASRPLYLLCTEPLLIANTLWSSFCFGTVFLFTQSTAIVFTSLYEWEEYSVAYVNGAVVIGEIIGWVATLLSTKLYLASASRNTECPGKPIPEARLYVSIFGSFFGVVGGMFVYAWTSYPNIPWIAPAIGLAMVGFGIQTVVSAVADYILDAYAASGYAASAVSACAAGESLTAAFLPFAANAMYGRLGLQWASTLLAFLAIMLSMAPVVFVWKGRTFRERSPFMQAGVALAKASTQSTEEGIV</sequence>
<reference evidence="9" key="1">
    <citation type="submission" date="2017-03" db="EMBL/GenBank/DDBJ databases">
        <title>Genomes of endolithic fungi from Antarctica.</title>
        <authorList>
            <person name="Coleine C."/>
            <person name="Masonjones S."/>
            <person name="Stajich J.E."/>
        </authorList>
    </citation>
    <scope>NUCLEOTIDE SEQUENCE [LARGE SCALE GENOMIC DNA]</scope>
    <source>
        <strain evidence="9">CCFEE 5527</strain>
    </source>
</reference>
<comment type="subcellular location">
    <subcellularLocation>
        <location evidence="1">Membrane</location>
        <topology evidence="1">Multi-pass membrane protein</topology>
    </subcellularLocation>
</comment>
<dbReference type="PROSITE" id="PS50850">
    <property type="entry name" value="MFS"/>
    <property type="match status" value="1"/>
</dbReference>
<evidence type="ECO:0000256" key="4">
    <source>
        <dbReference type="ARBA" id="ARBA00022989"/>
    </source>
</evidence>
<feature type="transmembrane region" description="Helical" evidence="6">
    <location>
        <begin position="408"/>
        <end position="432"/>
    </location>
</feature>
<keyword evidence="5 6" id="KW-0472">Membrane</keyword>
<evidence type="ECO:0000313" key="8">
    <source>
        <dbReference type="EMBL" id="OQN97576.1"/>
    </source>
</evidence>
<keyword evidence="4 6" id="KW-1133">Transmembrane helix</keyword>
<dbReference type="EMBL" id="NAJO01000052">
    <property type="protein sequence ID" value="OQN97576.1"/>
    <property type="molecule type" value="Genomic_DNA"/>
</dbReference>
<dbReference type="OrthoDB" id="5403280at2759"/>
<accession>A0A1V8SEJ6</accession>
<dbReference type="InterPro" id="IPR011701">
    <property type="entry name" value="MFS"/>
</dbReference>
<dbReference type="FunFam" id="1.20.1250.20:FF:000082">
    <property type="entry name" value="MFS multidrug transporter, putative"/>
    <property type="match status" value="1"/>
</dbReference>